<organism evidence="1 2">
    <name type="scientific">Hyalomma asiaticum</name>
    <name type="common">Tick</name>
    <dbReference type="NCBI Taxonomy" id="266040"/>
    <lineage>
        <taxon>Eukaryota</taxon>
        <taxon>Metazoa</taxon>
        <taxon>Ecdysozoa</taxon>
        <taxon>Arthropoda</taxon>
        <taxon>Chelicerata</taxon>
        <taxon>Arachnida</taxon>
        <taxon>Acari</taxon>
        <taxon>Parasitiformes</taxon>
        <taxon>Ixodida</taxon>
        <taxon>Ixodoidea</taxon>
        <taxon>Ixodidae</taxon>
        <taxon>Hyalomminae</taxon>
        <taxon>Hyalomma</taxon>
    </lineage>
</organism>
<accession>A0ACB7RWV2</accession>
<comment type="caution">
    <text evidence="1">The sequence shown here is derived from an EMBL/GenBank/DDBJ whole genome shotgun (WGS) entry which is preliminary data.</text>
</comment>
<keyword evidence="2" id="KW-1185">Reference proteome</keyword>
<proteinExistence type="predicted"/>
<reference evidence="1" key="1">
    <citation type="submission" date="2020-05" db="EMBL/GenBank/DDBJ databases">
        <title>Large-scale comparative analyses of tick genomes elucidate their genetic diversity and vector capacities.</title>
        <authorList>
            <person name="Jia N."/>
            <person name="Wang J."/>
            <person name="Shi W."/>
            <person name="Du L."/>
            <person name="Sun Y."/>
            <person name="Zhan W."/>
            <person name="Jiang J."/>
            <person name="Wang Q."/>
            <person name="Zhang B."/>
            <person name="Ji P."/>
            <person name="Sakyi L.B."/>
            <person name="Cui X."/>
            <person name="Yuan T."/>
            <person name="Jiang B."/>
            <person name="Yang W."/>
            <person name="Lam T.T.-Y."/>
            <person name="Chang Q."/>
            <person name="Ding S."/>
            <person name="Wang X."/>
            <person name="Zhu J."/>
            <person name="Ruan X."/>
            <person name="Zhao L."/>
            <person name="Wei J."/>
            <person name="Que T."/>
            <person name="Du C."/>
            <person name="Cheng J."/>
            <person name="Dai P."/>
            <person name="Han X."/>
            <person name="Huang E."/>
            <person name="Gao Y."/>
            <person name="Liu J."/>
            <person name="Shao H."/>
            <person name="Ye R."/>
            <person name="Li L."/>
            <person name="Wei W."/>
            <person name="Wang X."/>
            <person name="Wang C."/>
            <person name="Yang T."/>
            <person name="Huo Q."/>
            <person name="Li W."/>
            <person name="Guo W."/>
            <person name="Chen H."/>
            <person name="Zhou L."/>
            <person name="Ni X."/>
            <person name="Tian J."/>
            <person name="Zhou Y."/>
            <person name="Sheng Y."/>
            <person name="Liu T."/>
            <person name="Pan Y."/>
            <person name="Xia L."/>
            <person name="Li J."/>
            <person name="Zhao F."/>
            <person name="Cao W."/>
        </authorList>
    </citation>
    <scope>NUCLEOTIDE SEQUENCE</scope>
    <source>
        <strain evidence="1">Hyas-2018</strain>
    </source>
</reference>
<gene>
    <name evidence="1" type="ORF">HPB50_026885</name>
</gene>
<evidence type="ECO:0000313" key="1">
    <source>
        <dbReference type="EMBL" id="KAH6927103.1"/>
    </source>
</evidence>
<protein>
    <submittedName>
        <fullName evidence="1">Uncharacterized protein</fullName>
    </submittedName>
</protein>
<dbReference type="EMBL" id="CM023487">
    <property type="protein sequence ID" value="KAH6927103.1"/>
    <property type="molecule type" value="Genomic_DNA"/>
</dbReference>
<sequence>MAKSVPRFPSPTSSWLGAFSTASDAGDSFLDWRERYLDSVTAQRYAKRLRRSGGGSSSSRLGPFLSYDLSRADDDSARTRPTWGVRATTFYLRLCRHVGAMKFRTHEVRSAFL</sequence>
<evidence type="ECO:0000313" key="2">
    <source>
        <dbReference type="Proteomes" id="UP000821845"/>
    </source>
</evidence>
<name>A0ACB7RWV2_HYAAI</name>
<dbReference type="Proteomes" id="UP000821845">
    <property type="component" value="Chromosome 7"/>
</dbReference>